<dbReference type="eggNOG" id="COG1538">
    <property type="taxonomic scope" value="Bacteria"/>
</dbReference>
<gene>
    <name evidence="9" type="ordered locus">ACP_1637</name>
</gene>
<name>C1F782_ACIC5</name>
<evidence type="ECO:0000313" key="9">
    <source>
        <dbReference type="EMBL" id="ACO34231.1"/>
    </source>
</evidence>
<keyword evidence="8" id="KW-0175">Coiled coil</keyword>
<keyword evidence="7" id="KW-0998">Cell outer membrane</keyword>
<feature type="coiled-coil region" evidence="8">
    <location>
        <begin position="352"/>
        <end position="379"/>
    </location>
</feature>
<organism evidence="9 10">
    <name type="scientific">Acidobacterium capsulatum (strain ATCC 51196 / DSM 11244 / BCRC 80197 / JCM 7670 / NBRC 15755 / NCIMB 13165 / 161)</name>
    <dbReference type="NCBI Taxonomy" id="240015"/>
    <lineage>
        <taxon>Bacteria</taxon>
        <taxon>Pseudomonadati</taxon>
        <taxon>Acidobacteriota</taxon>
        <taxon>Terriglobia</taxon>
        <taxon>Terriglobales</taxon>
        <taxon>Acidobacteriaceae</taxon>
        <taxon>Acidobacterium</taxon>
    </lineage>
</organism>
<evidence type="ECO:0000256" key="8">
    <source>
        <dbReference type="SAM" id="Coils"/>
    </source>
</evidence>
<dbReference type="STRING" id="240015.ACP_1637"/>
<keyword evidence="6" id="KW-0472">Membrane</keyword>
<dbReference type="Gene3D" id="1.20.1600.10">
    <property type="entry name" value="Outer membrane efflux proteins (OEP)"/>
    <property type="match status" value="1"/>
</dbReference>
<proteinExistence type="inferred from homology"/>
<keyword evidence="5" id="KW-0812">Transmembrane</keyword>
<evidence type="ECO:0000256" key="5">
    <source>
        <dbReference type="ARBA" id="ARBA00022692"/>
    </source>
</evidence>
<dbReference type="SUPFAM" id="SSF56954">
    <property type="entry name" value="Outer membrane efflux proteins (OEP)"/>
    <property type="match status" value="1"/>
</dbReference>
<dbReference type="GO" id="GO:0009279">
    <property type="term" value="C:cell outer membrane"/>
    <property type="evidence" value="ECO:0007669"/>
    <property type="project" value="UniProtKB-SubCell"/>
</dbReference>
<keyword evidence="4" id="KW-1134">Transmembrane beta strand</keyword>
<evidence type="ECO:0000256" key="6">
    <source>
        <dbReference type="ARBA" id="ARBA00023136"/>
    </source>
</evidence>
<dbReference type="GO" id="GO:0015288">
    <property type="term" value="F:porin activity"/>
    <property type="evidence" value="ECO:0007669"/>
    <property type="project" value="TreeGrafter"/>
</dbReference>
<dbReference type="PANTHER" id="PTHR30026">
    <property type="entry name" value="OUTER MEMBRANE PROTEIN TOLC"/>
    <property type="match status" value="1"/>
</dbReference>
<dbReference type="InterPro" id="IPR003423">
    <property type="entry name" value="OMP_efflux"/>
</dbReference>
<keyword evidence="3" id="KW-0813">Transport</keyword>
<dbReference type="EMBL" id="CP001472">
    <property type="protein sequence ID" value="ACO34231.1"/>
    <property type="molecule type" value="Genomic_DNA"/>
</dbReference>
<evidence type="ECO:0000256" key="2">
    <source>
        <dbReference type="ARBA" id="ARBA00007613"/>
    </source>
</evidence>
<evidence type="ECO:0000256" key="3">
    <source>
        <dbReference type="ARBA" id="ARBA00022448"/>
    </source>
</evidence>
<dbReference type="InParanoid" id="C1F782"/>
<comment type="subcellular location">
    <subcellularLocation>
        <location evidence="1">Cell outer membrane</location>
    </subcellularLocation>
</comment>
<evidence type="ECO:0000256" key="7">
    <source>
        <dbReference type="ARBA" id="ARBA00023237"/>
    </source>
</evidence>
<dbReference type="GO" id="GO:0015562">
    <property type="term" value="F:efflux transmembrane transporter activity"/>
    <property type="evidence" value="ECO:0007669"/>
    <property type="project" value="InterPro"/>
</dbReference>
<protein>
    <submittedName>
        <fullName evidence="9">Outer membrane efflux protein family</fullName>
    </submittedName>
</protein>
<dbReference type="AlphaFoldDB" id="C1F782"/>
<reference evidence="9 10" key="1">
    <citation type="journal article" date="2009" name="Appl. Environ. Microbiol.">
        <title>Three genomes from the phylum Acidobacteria provide insight into the lifestyles of these microorganisms in soils.</title>
        <authorList>
            <person name="Ward N.L."/>
            <person name="Challacombe J.F."/>
            <person name="Janssen P.H."/>
            <person name="Henrissat B."/>
            <person name="Coutinho P.M."/>
            <person name="Wu M."/>
            <person name="Xie G."/>
            <person name="Haft D.H."/>
            <person name="Sait M."/>
            <person name="Badger J."/>
            <person name="Barabote R.D."/>
            <person name="Bradley B."/>
            <person name="Brettin T.S."/>
            <person name="Brinkac L.M."/>
            <person name="Bruce D."/>
            <person name="Creasy T."/>
            <person name="Daugherty S.C."/>
            <person name="Davidsen T.M."/>
            <person name="DeBoy R.T."/>
            <person name="Detter J.C."/>
            <person name="Dodson R.J."/>
            <person name="Durkin A.S."/>
            <person name="Ganapathy A."/>
            <person name="Gwinn-Giglio M."/>
            <person name="Han C.S."/>
            <person name="Khouri H."/>
            <person name="Kiss H."/>
            <person name="Kothari S.P."/>
            <person name="Madupu R."/>
            <person name="Nelson K.E."/>
            <person name="Nelson W.C."/>
            <person name="Paulsen I."/>
            <person name="Penn K."/>
            <person name="Ren Q."/>
            <person name="Rosovitz M.J."/>
            <person name="Selengut J.D."/>
            <person name="Shrivastava S."/>
            <person name="Sullivan S.A."/>
            <person name="Tapia R."/>
            <person name="Thompson L.S."/>
            <person name="Watkins K.L."/>
            <person name="Yang Q."/>
            <person name="Yu C."/>
            <person name="Zafar N."/>
            <person name="Zhou L."/>
            <person name="Kuske C.R."/>
        </authorList>
    </citation>
    <scope>NUCLEOTIDE SEQUENCE [LARGE SCALE GENOMIC DNA]</scope>
    <source>
        <strain evidence="10">ATCC 51196 / DSM 11244 / BCRC 80197 / JCM 7670 / NBRC 15755 / NCIMB 13165 / 161</strain>
    </source>
</reference>
<accession>C1F782</accession>
<dbReference type="Pfam" id="PF02321">
    <property type="entry name" value="OEP"/>
    <property type="match status" value="2"/>
</dbReference>
<dbReference type="PANTHER" id="PTHR30026:SF20">
    <property type="entry name" value="OUTER MEMBRANE PROTEIN TOLC"/>
    <property type="match status" value="1"/>
</dbReference>
<dbReference type="HOGENOM" id="CLU_012817_10_1_0"/>
<evidence type="ECO:0000256" key="1">
    <source>
        <dbReference type="ARBA" id="ARBA00004442"/>
    </source>
</evidence>
<dbReference type="InterPro" id="IPR051906">
    <property type="entry name" value="TolC-like"/>
</dbReference>
<dbReference type="GO" id="GO:1990281">
    <property type="term" value="C:efflux pump complex"/>
    <property type="evidence" value="ECO:0007669"/>
    <property type="project" value="TreeGrafter"/>
</dbReference>
<evidence type="ECO:0000256" key="4">
    <source>
        <dbReference type="ARBA" id="ARBA00022452"/>
    </source>
</evidence>
<evidence type="ECO:0000313" key="10">
    <source>
        <dbReference type="Proteomes" id="UP000002207"/>
    </source>
</evidence>
<sequence length="471" mass="51220">MAGAQSASSSLPNNPSPTSSLENAYLGSVRPLALQPGVMSLTLDEAIRMGIAHNLGLQLAHVKQKNIRAEKLQTINYLTPNISLHAETGVHQYNLAAQGFHEAEAAQFARLDPGSNAPFPFITKVDVTTAQLNLSQQLFNWAGWDAWRAANAAVNATDYSANSAYGLVVLNVGDLYLEALASGTQVHMARALLRSEAVTLRHSEDEHEAGTVAGLDVLRARVAYQQQQQALLQAEDSFAKSKIALNRAIGLAPEQKIALAEAAPYANLPLMPIDRARLEAYQNRQDYQTLRAEIHAAFYERKAASHQRLPSLSFSGNWGVTGISGGLYHGTFAAVGTLSIPIFQEAKFRGDHDVAEAQLDELRTQMQDLKQKIDEQLRDSMLDVETSSQLMQVAASNLHLANETLADTTERYVAGVDTNLPVIEAQATVAQAQTRYIRSELQYNEAKLGFARNLGIVDQAFHGVQVASAQP</sequence>
<dbReference type="KEGG" id="aca:ACP_1637"/>
<comment type="similarity">
    <text evidence="2">Belongs to the outer membrane factor (OMF) (TC 1.B.17) family.</text>
</comment>
<dbReference type="Proteomes" id="UP000002207">
    <property type="component" value="Chromosome"/>
</dbReference>
<keyword evidence="10" id="KW-1185">Reference proteome</keyword>